<feature type="domain" description="Major facilitator superfamily (MFS) profile" evidence="7">
    <location>
        <begin position="1"/>
        <end position="348"/>
    </location>
</feature>
<gene>
    <name evidence="8" type="ORF">RCZ15_13320</name>
    <name evidence="9" type="ORF">RCZ16_09580</name>
</gene>
<dbReference type="GO" id="GO:0022857">
    <property type="term" value="F:transmembrane transporter activity"/>
    <property type="evidence" value="ECO:0007669"/>
    <property type="project" value="InterPro"/>
</dbReference>
<dbReference type="CDD" id="cd17324">
    <property type="entry name" value="MFS_NepI_like"/>
    <property type="match status" value="1"/>
</dbReference>
<evidence type="ECO:0000313" key="8">
    <source>
        <dbReference type="EMBL" id="GJM50359.1"/>
    </source>
</evidence>
<evidence type="ECO:0000313" key="11">
    <source>
        <dbReference type="Proteomes" id="UP001208692"/>
    </source>
</evidence>
<dbReference type="SUPFAM" id="SSF103473">
    <property type="entry name" value="MFS general substrate transporter"/>
    <property type="match status" value="1"/>
</dbReference>
<dbReference type="EMBL" id="BQKA01000025">
    <property type="protein sequence ID" value="GJM50359.1"/>
    <property type="molecule type" value="Genomic_DNA"/>
</dbReference>
<feature type="transmembrane region" description="Helical" evidence="6">
    <location>
        <begin position="65"/>
        <end position="84"/>
    </location>
</feature>
<dbReference type="Proteomes" id="UP001208692">
    <property type="component" value="Unassembled WGS sequence"/>
</dbReference>
<evidence type="ECO:0000256" key="3">
    <source>
        <dbReference type="ARBA" id="ARBA00022692"/>
    </source>
</evidence>
<evidence type="ECO:0000256" key="2">
    <source>
        <dbReference type="ARBA" id="ARBA00022475"/>
    </source>
</evidence>
<feature type="transmembrane region" description="Helical" evidence="6">
    <location>
        <begin position="207"/>
        <end position="226"/>
    </location>
</feature>
<feature type="transmembrane region" description="Helical" evidence="6">
    <location>
        <begin position="124"/>
        <end position="146"/>
    </location>
</feature>
<dbReference type="Gene3D" id="1.20.1250.20">
    <property type="entry name" value="MFS general substrate transporter like domains"/>
    <property type="match status" value="2"/>
</dbReference>
<evidence type="ECO:0000256" key="1">
    <source>
        <dbReference type="ARBA" id="ARBA00004651"/>
    </source>
</evidence>
<evidence type="ECO:0000313" key="9">
    <source>
        <dbReference type="EMBL" id="GJM52641.1"/>
    </source>
</evidence>
<evidence type="ECO:0000256" key="5">
    <source>
        <dbReference type="ARBA" id="ARBA00023136"/>
    </source>
</evidence>
<dbReference type="PROSITE" id="PS50850">
    <property type="entry name" value="MFS"/>
    <property type="match status" value="1"/>
</dbReference>
<evidence type="ECO:0000256" key="4">
    <source>
        <dbReference type="ARBA" id="ARBA00022989"/>
    </source>
</evidence>
<keyword evidence="5 6" id="KW-0472">Membrane</keyword>
<evidence type="ECO:0000259" key="7">
    <source>
        <dbReference type="PROSITE" id="PS50850"/>
    </source>
</evidence>
<dbReference type="InterPro" id="IPR050189">
    <property type="entry name" value="MFS_Efflux_Transporters"/>
</dbReference>
<sequence length="354" mass="38242">MVLLFNQTGHFISAYATGVVVGAPVLVALSSKYAPKKVLLVLMLLFTLFNGISCLMPNYTTFLLARFFSGLPHGAFFGVGAITAKSLATKGKEAMAISIMFAGLTLANVLMVPLLTYIGNEWGWRLAMSGVAFLGIATFLSIYFFLPDVQIQKEIGIKDEIRYFFNRRSLTVLVITSLGCGGLFAWLSYIQPLMLEVAQLRISQMPTIMTLAGTGMVVGNLFGGWLADKIRPIKASIIILTLLISTLLIVFFTTHNPIMAWVSTFLCGIMAMSLGSPLNMIMFRSAPQSEMMGAAFMQAAFNIANALGAFLGGIPLDNGYSANYPSLVGASMALLGLIICIIFSARSGKKLYPK</sequence>
<protein>
    <submittedName>
        <fullName evidence="8">MFS transporter AraJ</fullName>
    </submittedName>
</protein>
<dbReference type="PANTHER" id="PTHR43124">
    <property type="entry name" value="PURINE EFFLUX PUMP PBUE"/>
    <property type="match status" value="1"/>
</dbReference>
<name>A0AAV5AUT4_9FLAO</name>
<keyword evidence="4 6" id="KW-1133">Transmembrane helix</keyword>
<feature type="transmembrane region" description="Helical" evidence="6">
    <location>
        <begin position="38"/>
        <end position="59"/>
    </location>
</feature>
<evidence type="ECO:0000256" key="6">
    <source>
        <dbReference type="SAM" id="Phobius"/>
    </source>
</evidence>
<dbReference type="GO" id="GO:0005886">
    <property type="term" value="C:plasma membrane"/>
    <property type="evidence" value="ECO:0007669"/>
    <property type="project" value="UniProtKB-SubCell"/>
</dbReference>
<dbReference type="EMBL" id="BQKB01000017">
    <property type="protein sequence ID" value="GJM52641.1"/>
    <property type="molecule type" value="Genomic_DNA"/>
</dbReference>
<feature type="transmembrane region" description="Helical" evidence="6">
    <location>
        <begin position="167"/>
        <end position="187"/>
    </location>
</feature>
<reference evidence="8 11" key="1">
    <citation type="submission" date="2021-11" db="EMBL/GenBank/DDBJ databases">
        <title>Draft genome sequence of Capnocytophaga sp. strain KC07075 isolated from cat oral cavity.</title>
        <authorList>
            <person name="Suzuki M."/>
            <person name="Imaoka K."/>
            <person name="Kimura M."/>
            <person name="Morikawa S."/>
            <person name="Maeda K."/>
        </authorList>
    </citation>
    <scope>NUCLEOTIDE SEQUENCE</scope>
    <source>
        <strain evidence="8">KC07075</strain>
        <strain evidence="9 11">KC07079</strain>
    </source>
</reference>
<evidence type="ECO:0000313" key="10">
    <source>
        <dbReference type="Proteomes" id="UP001207736"/>
    </source>
</evidence>
<feature type="transmembrane region" description="Helical" evidence="6">
    <location>
        <begin position="294"/>
        <end position="314"/>
    </location>
</feature>
<dbReference type="InterPro" id="IPR020846">
    <property type="entry name" value="MFS_dom"/>
</dbReference>
<organism evidence="8 10">
    <name type="scientific">Capnocytophaga catalasegens</name>
    <dbReference type="NCBI Taxonomy" id="1004260"/>
    <lineage>
        <taxon>Bacteria</taxon>
        <taxon>Pseudomonadati</taxon>
        <taxon>Bacteroidota</taxon>
        <taxon>Flavobacteriia</taxon>
        <taxon>Flavobacteriales</taxon>
        <taxon>Flavobacteriaceae</taxon>
        <taxon>Capnocytophaga</taxon>
    </lineage>
</organism>
<proteinExistence type="predicted"/>
<feature type="transmembrane region" description="Helical" evidence="6">
    <location>
        <begin position="326"/>
        <end position="345"/>
    </location>
</feature>
<dbReference type="InterPro" id="IPR036259">
    <property type="entry name" value="MFS_trans_sf"/>
</dbReference>
<keyword evidence="3 6" id="KW-0812">Transmembrane</keyword>
<dbReference type="Pfam" id="PF07690">
    <property type="entry name" value="MFS_1"/>
    <property type="match status" value="1"/>
</dbReference>
<feature type="transmembrane region" description="Helical" evidence="6">
    <location>
        <begin position="258"/>
        <end position="282"/>
    </location>
</feature>
<dbReference type="Proteomes" id="UP001207736">
    <property type="component" value="Unassembled WGS sequence"/>
</dbReference>
<dbReference type="InterPro" id="IPR011701">
    <property type="entry name" value="MFS"/>
</dbReference>
<feature type="transmembrane region" description="Helical" evidence="6">
    <location>
        <begin position="233"/>
        <end position="252"/>
    </location>
</feature>
<comment type="caution">
    <text evidence="8">The sequence shown here is derived from an EMBL/GenBank/DDBJ whole genome shotgun (WGS) entry which is preliminary data.</text>
</comment>
<accession>A0AAV5AUT4</accession>
<feature type="transmembrane region" description="Helical" evidence="6">
    <location>
        <begin position="12"/>
        <end position="31"/>
    </location>
</feature>
<keyword evidence="2" id="KW-1003">Cell membrane</keyword>
<comment type="subcellular location">
    <subcellularLocation>
        <location evidence="1">Cell membrane</location>
        <topology evidence="1">Multi-pass membrane protein</topology>
    </subcellularLocation>
</comment>
<feature type="transmembrane region" description="Helical" evidence="6">
    <location>
        <begin position="96"/>
        <end position="118"/>
    </location>
</feature>
<dbReference type="PANTHER" id="PTHR43124:SF6">
    <property type="entry name" value="TRANSPORTER ARAJ-RELATED"/>
    <property type="match status" value="1"/>
</dbReference>
<dbReference type="AlphaFoldDB" id="A0AAV5AUT4"/>
<keyword evidence="11" id="KW-1185">Reference proteome</keyword>